<evidence type="ECO:0000256" key="3">
    <source>
        <dbReference type="ARBA" id="ARBA00022927"/>
    </source>
</evidence>
<dbReference type="GO" id="GO:0005829">
    <property type="term" value="C:cytosol"/>
    <property type="evidence" value="ECO:0007669"/>
    <property type="project" value="GOC"/>
</dbReference>
<evidence type="ECO:0000256" key="7">
    <source>
        <dbReference type="SAM" id="MobiDB-lite"/>
    </source>
</evidence>
<evidence type="ECO:0000256" key="6">
    <source>
        <dbReference type="ARBA" id="ARBA00046326"/>
    </source>
</evidence>
<evidence type="ECO:0008006" key="13">
    <source>
        <dbReference type="Google" id="ProtNLM"/>
    </source>
</evidence>
<evidence type="ECO:0000256" key="1">
    <source>
        <dbReference type="ARBA" id="ARBA00004395"/>
    </source>
</evidence>
<dbReference type="GO" id="GO:0005768">
    <property type="term" value="C:endosome"/>
    <property type="evidence" value="ECO:0007669"/>
    <property type="project" value="TreeGrafter"/>
</dbReference>
<comment type="caution">
    <text evidence="11">The sequence shown here is derived from an EMBL/GenBank/DDBJ whole genome shotgun (WGS) entry which is preliminary data.</text>
</comment>
<evidence type="ECO:0000313" key="12">
    <source>
        <dbReference type="Proteomes" id="UP001280581"/>
    </source>
</evidence>
<proteinExistence type="inferred from homology"/>
<keyword evidence="4" id="KW-0333">Golgi apparatus</keyword>
<feature type="region of interest" description="Disordered" evidence="7">
    <location>
        <begin position="1"/>
        <end position="31"/>
    </location>
</feature>
<feature type="region of interest" description="Disordered" evidence="7">
    <location>
        <begin position="1052"/>
        <end position="1082"/>
    </location>
</feature>
<organism evidence="11 12">
    <name type="scientific">Pseudopithomyces chartarum</name>
    <dbReference type="NCBI Taxonomy" id="1892770"/>
    <lineage>
        <taxon>Eukaryota</taxon>
        <taxon>Fungi</taxon>
        <taxon>Dikarya</taxon>
        <taxon>Ascomycota</taxon>
        <taxon>Pezizomycotina</taxon>
        <taxon>Dothideomycetes</taxon>
        <taxon>Pleosporomycetidae</taxon>
        <taxon>Pleosporales</taxon>
        <taxon>Massarineae</taxon>
        <taxon>Didymosphaeriaceae</taxon>
        <taxon>Pseudopithomyces</taxon>
    </lineage>
</organism>
<feature type="compositionally biased region" description="Polar residues" evidence="7">
    <location>
        <begin position="1"/>
        <end position="11"/>
    </location>
</feature>
<evidence type="ECO:0000256" key="2">
    <source>
        <dbReference type="ARBA" id="ARBA00022448"/>
    </source>
</evidence>
<feature type="compositionally biased region" description="Low complexity" evidence="7">
    <location>
        <begin position="13"/>
        <end position="26"/>
    </location>
</feature>
<dbReference type="Pfam" id="PF24597">
    <property type="entry name" value="TPR_DOP1_M"/>
    <property type="match status" value="1"/>
</dbReference>
<reference evidence="11 12" key="1">
    <citation type="submission" date="2021-02" db="EMBL/GenBank/DDBJ databases">
        <title>Genome assembly of Pseudopithomyces chartarum.</title>
        <authorList>
            <person name="Jauregui R."/>
            <person name="Singh J."/>
            <person name="Voisey C."/>
        </authorList>
    </citation>
    <scope>NUCLEOTIDE SEQUENCE [LARGE SCALE GENOMIC DNA]</scope>
    <source>
        <strain evidence="11 12">AGR01</strain>
    </source>
</reference>
<comment type="subcellular location">
    <subcellularLocation>
        <location evidence="1">Golgi apparatus membrane</location>
        <topology evidence="1">Peripheral membrane protein</topology>
    </subcellularLocation>
</comment>
<dbReference type="GO" id="GO:0015031">
    <property type="term" value="P:protein transport"/>
    <property type="evidence" value="ECO:0007669"/>
    <property type="project" value="UniProtKB-KW"/>
</dbReference>
<dbReference type="PANTHER" id="PTHR14042">
    <property type="entry name" value="DOPEY-RELATED"/>
    <property type="match status" value="1"/>
</dbReference>
<dbReference type="Proteomes" id="UP001280581">
    <property type="component" value="Unassembled WGS sequence"/>
</dbReference>
<dbReference type="SUPFAM" id="SSF48371">
    <property type="entry name" value="ARM repeat"/>
    <property type="match status" value="2"/>
</dbReference>
<dbReference type="InterPro" id="IPR056458">
    <property type="entry name" value="TPR_DOP1_M"/>
</dbReference>
<keyword evidence="5" id="KW-0472">Membrane</keyword>
<comment type="similarity">
    <text evidence="6">Belongs to the DOP1 family.</text>
</comment>
<dbReference type="PANTHER" id="PTHR14042:SF24">
    <property type="entry name" value="PROTEIN DOPEY-1 HOMOLOG"/>
    <property type="match status" value="1"/>
</dbReference>
<evidence type="ECO:0000259" key="8">
    <source>
        <dbReference type="Pfam" id="PF04118"/>
    </source>
</evidence>
<keyword evidence="3" id="KW-0653">Protein transport</keyword>
<dbReference type="GO" id="GO:0006895">
    <property type="term" value="P:Golgi to endosome transport"/>
    <property type="evidence" value="ECO:0007669"/>
    <property type="project" value="InterPro"/>
</dbReference>
<accession>A0AAN6LU70</accession>
<name>A0AAN6LU70_9PLEO</name>
<dbReference type="InterPro" id="IPR007249">
    <property type="entry name" value="DOP1_N"/>
</dbReference>
<feature type="domain" description="DOP1-like middle TPR" evidence="9">
    <location>
        <begin position="399"/>
        <end position="612"/>
    </location>
</feature>
<keyword evidence="12" id="KW-1185">Reference proteome</keyword>
<evidence type="ECO:0000313" key="11">
    <source>
        <dbReference type="EMBL" id="KAK3207361.1"/>
    </source>
</evidence>
<dbReference type="Pfam" id="PF24598">
    <property type="entry name" value="DOP1_C"/>
    <property type="match status" value="1"/>
</dbReference>
<dbReference type="InterPro" id="IPR056457">
    <property type="entry name" value="DOP1_C"/>
</dbReference>
<sequence length="1863" mass="206110">MAHDSSANLQIFSPAGSGRSSPSPRVARNHTEDAALQRKDKGFRRYAAGVERTLASWDTAQQEWADYISFLGRLLKALQSHPSETTVIPHSDAVALRLAQCLNPTLPSGVHQKALEVYSYIFATIGKNALARHLNLYFPGLSSVLSFASLSVRPLFLSVYETHILQLAAPALRPALKAVILSLLPGLEDESSEDFERIVAALDKLRDTVRNDSDEIADADAKTEVGSSHFWQCFFLATITNASRRQGALAYLVRRLPKFCLSQRRASISSQLATSSETLPVEAEAAIAPEPGLLIRCFEAGLYDPQLLIQRGFLDLLVTHLPLDSPVLQDRIGKEDRERIVAAAAGVVSRRDMSLNRRLWAWFLGPEPVAATEGNESAMSPVQEKNGGVSDPSAHHAAYFSQHGLEALTQAVLKMINRPTKLPTERAKPFRVCLSLMDRWEVGGLIVPEIFLPALQSILNYSQMATKAQLDEVLRSASTFFDGVDSGLIWGKLVQLMNSSLDSENPDRKDPLQQIRLAKFILSRFNLKEEDMLHHHMPLMILSALSALNNIIGRIANLSGQDQMLVDITLEIIDSLVQIVPDRAVKGTQSNARDGHDNDTKIAPLQKIQIFYEEAQGSLDAANPPFTAAEVGHLILEESARMFLTLVQLHPETSAEMPSKILANVIIKVQQFETLNDMDPVAVIQHVLSAKPRIANQQLPFSHLSAITTVITGLQIARPSDPYISDFQLAELVHPLVTAFWQHLSPVMPKHHVEAVRCILQLHNMSPENRLVEAALSSMLVQNTHKGSASLETADASRRFAVIWTHTMYELSLQSEKRGTLTRRASAMSLSSLATPEVSFHSVLMRPLLLLLDLLGDDGTDAAAVVNAWLQDLPTLNKVFEVLVTRLQSLHCLSMSSDDLGPNAAAHPEKTPKKDDSKDCLYFLRHVYNILRRPSQYTWATLAQEAAPQLSEGQPQTSLQEWIVRTCLKTLSLDVNKARLKNSTHLDELYRVSVDIIFQIYASPFAPALRDLELENPLMARLRSANPALQSLLLGVSLLALRLRTVRPIEDKPLESRGPNPASHKPRLSIATNRDSVDVEPPPVPPPPQLVDIIKYGFSSPSSRLVLDDWVNFLVEVLPLFADTIFQNLLPLVECLCKEIRKTFEQLKSIFSIKEANREISPESTLISLVNGLEQILARAHDRLMIQETKTVANKSPEQPQGFFGNMVSGVFSTEAHQARNPTANSRLTVLLCFQDTVRICFAIWSWGGYAHSGEQPDSTSASSFGYTSLRMRNRARRILEHLFAAEALECLETLAVLWSHSSKDDAQAIAIMGLLNVLNGSQPKHTIPAIFNAVYSRTNPNALDPNRMSTLTSDLTDADLVAFLVDYTKSLEDDAMDEIWQDCTLFLRDVLANPLPHRQILPLLLEFTAVIGQKVDNTNFGEQRKMRKELADIFQRILTAVFTTRSMGYLQDPSQVKSTEKATATNGNIAQNRAADVVSILNEIAPHLPTILFENERVTTVVTNIATSVIGPTFRTKTFPENVSKGVLDLLQALARAAQGNKFWRKELHDAFNDTRFFNTPLGLLKGSWMPILAQWAQSDKDRLPELLSRISAPTTAGIMFGVGASSARQEADRKTQLTLRRIALLILASPEDAFTPNLPQIVEKIVELLSATPASSPSSVTRADVLILVRAIISKTSSIPLAPLWPMINAELTSALGSLLPEAVNREHYNNAGLIQACKLLDELVVLDPDDFQLIEWLYICDTIDAVYKPDTNIYPASLSDEIAEVLQASGSSMSRSLQAQTDNIEGEEKRRLFLDPLIEALEKEEGAEIVEMARAELIDRVVRPFLGSLGMLAFESRYGGGEVDKEGVWDSVVADAKGVE</sequence>
<dbReference type="Pfam" id="PF04118">
    <property type="entry name" value="Dopey_N"/>
    <property type="match status" value="1"/>
</dbReference>
<dbReference type="GO" id="GO:0005802">
    <property type="term" value="C:trans-Golgi network"/>
    <property type="evidence" value="ECO:0007669"/>
    <property type="project" value="TreeGrafter"/>
</dbReference>
<dbReference type="InterPro" id="IPR040314">
    <property type="entry name" value="DOP1"/>
</dbReference>
<gene>
    <name evidence="11" type="ORF">GRF29_103g769748</name>
</gene>
<evidence type="ECO:0000256" key="4">
    <source>
        <dbReference type="ARBA" id="ARBA00023034"/>
    </source>
</evidence>
<dbReference type="GO" id="GO:0000139">
    <property type="term" value="C:Golgi membrane"/>
    <property type="evidence" value="ECO:0007669"/>
    <property type="project" value="UniProtKB-SubCell"/>
</dbReference>
<dbReference type="InterPro" id="IPR016024">
    <property type="entry name" value="ARM-type_fold"/>
</dbReference>
<feature type="domain" description="DOP1 N-terminal" evidence="8">
    <location>
        <begin position="40"/>
        <end position="367"/>
    </location>
</feature>
<feature type="domain" description="DOP1-like C-terminal" evidence="10">
    <location>
        <begin position="1364"/>
        <end position="1842"/>
    </location>
</feature>
<keyword evidence="2" id="KW-0813">Transport</keyword>
<evidence type="ECO:0000256" key="5">
    <source>
        <dbReference type="ARBA" id="ARBA00023136"/>
    </source>
</evidence>
<protein>
    <recommendedName>
        <fullName evidence="13">Dopey N-terminal domain-containing protein</fullName>
    </recommendedName>
</protein>
<evidence type="ECO:0000259" key="10">
    <source>
        <dbReference type="Pfam" id="PF24598"/>
    </source>
</evidence>
<evidence type="ECO:0000259" key="9">
    <source>
        <dbReference type="Pfam" id="PF24597"/>
    </source>
</evidence>
<dbReference type="EMBL" id="WVTA01000009">
    <property type="protein sequence ID" value="KAK3207361.1"/>
    <property type="molecule type" value="Genomic_DNA"/>
</dbReference>